<organism evidence="1 2">
    <name type="scientific">Capnocytophaga canimorsus</name>
    <dbReference type="NCBI Taxonomy" id="28188"/>
    <lineage>
        <taxon>Bacteria</taxon>
        <taxon>Pseudomonadati</taxon>
        <taxon>Bacteroidota</taxon>
        <taxon>Flavobacteriia</taxon>
        <taxon>Flavobacteriales</taxon>
        <taxon>Flavobacteriaceae</taxon>
        <taxon>Capnocytophaga</taxon>
    </lineage>
</organism>
<proteinExistence type="predicted"/>
<sequence>MKDEIIDEVHAILPEIEHIFSIISQIRKWNFSVKEFEDTYNQYLEKGTIKEKNIDFVLQTLFNFSIIGNRPKKRDVSFFRYENKEARFNFNENIEVHRGLFKALQIL</sequence>
<evidence type="ECO:0000313" key="2">
    <source>
        <dbReference type="Proteomes" id="UP000039370"/>
    </source>
</evidence>
<protein>
    <submittedName>
        <fullName evidence="1">Uncharacterized protein</fullName>
    </submittedName>
</protein>
<gene>
    <name evidence="1" type="ORF">CCAN11_2110024</name>
</gene>
<evidence type="ECO:0000313" key="1">
    <source>
        <dbReference type="EMBL" id="CEN50268.1"/>
    </source>
</evidence>
<accession>A0A0B7IJX6</accession>
<name>A0A0B7IJX6_9FLAO</name>
<dbReference type="EMBL" id="CDOK01000126">
    <property type="protein sequence ID" value="CEN50268.1"/>
    <property type="molecule type" value="Genomic_DNA"/>
</dbReference>
<dbReference type="Proteomes" id="UP000039370">
    <property type="component" value="Unassembled WGS sequence"/>
</dbReference>
<reference evidence="2" key="1">
    <citation type="submission" date="2015-01" db="EMBL/GenBank/DDBJ databases">
        <authorList>
            <person name="MANFREDI Pablo"/>
        </authorList>
    </citation>
    <scope>NUCLEOTIDE SEQUENCE [LARGE SCALE GENOMIC DNA]</scope>
    <source>
        <strain evidence="2">Cc11</strain>
    </source>
</reference>
<dbReference type="AlphaFoldDB" id="A0A0B7IJX6"/>